<keyword evidence="6" id="KW-0813">Transport</keyword>
<gene>
    <name evidence="6" type="ORF">ACFQ27_08760</name>
</gene>
<evidence type="ECO:0000256" key="4">
    <source>
        <dbReference type="ARBA" id="ARBA00023136"/>
    </source>
</evidence>
<dbReference type="Proteomes" id="UP001597216">
    <property type="component" value="Unassembled WGS sequence"/>
</dbReference>
<proteinExistence type="predicted"/>
<comment type="subcellular location">
    <subcellularLocation>
        <location evidence="1">Membrane</location>
        <topology evidence="1">Multi-pass membrane protein</topology>
    </subcellularLocation>
</comment>
<name>A0ABW3T2T8_9CAUL</name>
<evidence type="ECO:0000256" key="1">
    <source>
        <dbReference type="ARBA" id="ARBA00004141"/>
    </source>
</evidence>
<sequence length="93" mass="9541">MSPADLVGSLAALCSMASFTPQIAKIVAERDASAVSLRTYGVTVTGFAGWVAYGVLIDSWPVAASNAVCLALSAVILVLKLKFDRPGSGPRTA</sequence>
<evidence type="ECO:0000256" key="2">
    <source>
        <dbReference type="ARBA" id="ARBA00022692"/>
    </source>
</evidence>
<evidence type="ECO:0000256" key="5">
    <source>
        <dbReference type="SAM" id="Phobius"/>
    </source>
</evidence>
<feature type="transmembrane region" description="Helical" evidence="5">
    <location>
        <begin position="6"/>
        <end position="28"/>
    </location>
</feature>
<reference evidence="7" key="1">
    <citation type="journal article" date="2019" name="Int. J. Syst. Evol. Microbiol.">
        <title>The Global Catalogue of Microorganisms (GCM) 10K type strain sequencing project: providing services to taxonomists for standard genome sequencing and annotation.</title>
        <authorList>
            <consortium name="The Broad Institute Genomics Platform"/>
            <consortium name="The Broad Institute Genome Sequencing Center for Infectious Disease"/>
            <person name="Wu L."/>
            <person name="Ma J."/>
        </authorList>
    </citation>
    <scope>NUCLEOTIDE SEQUENCE [LARGE SCALE GENOMIC DNA]</scope>
    <source>
        <strain evidence="7">CCUG 55074</strain>
    </source>
</reference>
<evidence type="ECO:0000313" key="6">
    <source>
        <dbReference type="EMBL" id="MFD1190666.1"/>
    </source>
</evidence>
<dbReference type="InterPro" id="IPR006603">
    <property type="entry name" value="PQ-loop_rpt"/>
</dbReference>
<dbReference type="Pfam" id="PF04193">
    <property type="entry name" value="PQ-loop"/>
    <property type="match status" value="1"/>
</dbReference>
<dbReference type="Gene3D" id="1.20.1280.290">
    <property type="match status" value="1"/>
</dbReference>
<keyword evidence="4 5" id="KW-0472">Membrane</keyword>
<protein>
    <submittedName>
        <fullName evidence="6">SemiSWEET family sugar transporter</fullName>
    </submittedName>
</protein>
<comment type="caution">
    <text evidence="6">The sequence shown here is derived from an EMBL/GenBank/DDBJ whole genome shotgun (WGS) entry which is preliminary data.</text>
</comment>
<keyword evidence="2 5" id="KW-0812">Transmembrane</keyword>
<organism evidence="6 7">
    <name type="scientific">Phenylobacterium conjunctum</name>
    <dbReference type="NCBI Taxonomy" id="1298959"/>
    <lineage>
        <taxon>Bacteria</taxon>
        <taxon>Pseudomonadati</taxon>
        <taxon>Pseudomonadota</taxon>
        <taxon>Alphaproteobacteria</taxon>
        <taxon>Caulobacterales</taxon>
        <taxon>Caulobacteraceae</taxon>
        <taxon>Phenylobacterium</taxon>
    </lineage>
</organism>
<keyword evidence="6" id="KW-0762">Sugar transport</keyword>
<dbReference type="EMBL" id="JBHTLQ010000015">
    <property type="protein sequence ID" value="MFD1190666.1"/>
    <property type="molecule type" value="Genomic_DNA"/>
</dbReference>
<evidence type="ECO:0000313" key="7">
    <source>
        <dbReference type="Proteomes" id="UP001597216"/>
    </source>
</evidence>
<feature type="transmembrane region" description="Helical" evidence="5">
    <location>
        <begin position="63"/>
        <end position="81"/>
    </location>
</feature>
<accession>A0ABW3T2T8</accession>
<dbReference type="RefSeq" id="WP_374342976.1">
    <property type="nucleotide sequence ID" value="NZ_JBHTLQ010000015.1"/>
</dbReference>
<keyword evidence="3 5" id="KW-1133">Transmembrane helix</keyword>
<feature type="transmembrane region" description="Helical" evidence="5">
    <location>
        <begin position="40"/>
        <end position="57"/>
    </location>
</feature>
<keyword evidence="7" id="KW-1185">Reference proteome</keyword>
<evidence type="ECO:0000256" key="3">
    <source>
        <dbReference type="ARBA" id="ARBA00022989"/>
    </source>
</evidence>